<keyword evidence="2" id="KW-1185">Reference proteome</keyword>
<evidence type="ECO:0000313" key="2">
    <source>
        <dbReference type="Proteomes" id="UP000799750"/>
    </source>
</evidence>
<evidence type="ECO:0000313" key="1">
    <source>
        <dbReference type="EMBL" id="KAF2499091.1"/>
    </source>
</evidence>
<dbReference type="Proteomes" id="UP000799750">
    <property type="component" value="Unassembled WGS sequence"/>
</dbReference>
<organism evidence="1 2">
    <name type="scientific">Lophium mytilinum</name>
    <dbReference type="NCBI Taxonomy" id="390894"/>
    <lineage>
        <taxon>Eukaryota</taxon>
        <taxon>Fungi</taxon>
        <taxon>Dikarya</taxon>
        <taxon>Ascomycota</taxon>
        <taxon>Pezizomycotina</taxon>
        <taxon>Dothideomycetes</taxon>
        <taxon>Pleosporomycetidae</taxon>
        <taxon>Mytilinidiales</taxon>
        <taxon>Mytilinidiaceae</taxon>
        <taxon>Lophium</taxon>
    </lineage>
</organism>
<sequence length="133" mass="14955">MEDIMVGDQREKLASPSLAFHRCHIAQIRSVIGLFGILCGSGHLVRSYGDQISVSTARMLFHISSKSPLDSCPVSRRPPRLVQELYMITETTKHSPNLDCLMSRGVVIKDRDSKKQHDIEQGPYMATSWLRTS</sequence>
<proteinExistence type="predicted"/>
<dbReference type="EMBL" id="MU004184">
    <property type="protein sequence ID" value="KAF2499091.1"/>
    <property type="molecule type" value="Genomic_DNA"/>
</dbReference>
<protein>
    <submittedName>
        <fullName evidence="1">Uncharacterized protein</fullName>
    </submittedName>
</protein>
<gene>
    <name evidence="1" type="ORF">BU16DRAFT_557422</name>
</gene>
<name>A0A6A6R2X8_9PEZI</name>
<accession>A0A6A6R2X8</accession>
<dbReference type="AlphaFoldDB" id="A0A6A6R2X8"/>
<reference evidence="1" key="1">
    <citation type="journal article" date="2020" name="Stud. Mycol.">
        <title>101 Dothideomycetes genomes: a test case for predicting lifestyles and emergence of pathogens.</title>
        <authorList>
            <person name="Haridas S."/>
            <person name="Albert R."/>
            <person name="Binder M."/>
            <person name="Bloem J."/>
            <person name="Labutti K."/>
            <person name="Salamov A."/>
            <person name="Andreopoulos B."/>
            <person name="Baker S."/>
            <person name="Barry K."/>
            <person name="Bills G."/>
            <person name="Bluhm B."/>
            <person name="Cannon C."/>
            <person name="Castanera R."/>
            <person name="Culley D."/>
            <person name="Daum C."/>
            <person name="Ezra D."/>
            <person name="Gonzalez J."/>
            <person name="Henrissat B."/>
            <person name="Kuo A."/>
            <person name="Liang C."/>
            <person name="Lipzen A."/>
            <person name="Lutzoni F."/>
            <person name="Magnuson J."/>
            <person name="Mondo S."/>
            <person name="Nolan M."/>
            <person name="Ohm R."/>
            <person name="Pangilinan J."/>
            <person name="Park H.-J."/>
            <person name="Ramirez L."/>
            <person name="Alfaro M."/>
            <person name="Sun H."/>
            <person name="Tritt A."/>
            <person name="Yoshinaga Y."/>
            <person name="Zwiers L.-H."/>
            <person name="Turgeon B."/>
            <person name="Goodwin S."/>
            <person name="Spatafora J."/>
            <person name="Crous P."/>
            <person name="Grigoriev I."/>
        </authorList>
    </citation>
    <scope>NUCLEOTIDE SEQUENCE</scope>
    <source>
        <strain evidence="1">CBS 269.34</strain>
    </source>
</reference>